<keyword evidence="3" id="KW-1185">Reference proteome</keyword>
<dbReference type="AlphaFoldDB" id="A0A9P6CGF6"/>
<evidence type="ECO:0008006" key="4">
    <source>
        <dbReference type="Google" id="ProtNLM"/>
    </source>
</evidence>
<dbReference type="Pfam" id="PF18759">
    <property type="entry name" value="Plavaka"/>
    <property type="match status" value="1"/>
</dbReference>
<feature type="compositionally biased region" description="Polar residues" evidence="1">
    <location>
        <begin position="54"/>
        <end position="78"/>
    </location>
</feature>
<name>A0A9P6CGF6_9AGAR</name>
<evidence type="ECO:0000313" key="3">
    <source>
        <dbReference type="Proteomes" id="UP000807353"/>
    </source>
</evidence>
<feature type="compositionally biased region" description="Basic and acidic residues" evidence="1">
    <location>
        <begin position="691"/>
        <end position="702"/>
    </location>
</feature>
<dbReference type="OrthoDB" id="3239511at2759"/>
<comment type="caution">
    <text evidence="2">The sequence shown here is derived from an EMBL/GenBank/DDBJ whole genome shotgun (WGS) entry which is preliminary data.</text>
</comment>
<accession>A0A9P6CGF6</accession>
<protein>
    <recommendedName>
        <fullName evidence="4">Transposase</fullName>
    </recommendedName>
</protein>
<feature type="region of interest" description="Disordered" evidence="1">
    <location>
        <begin position="679"/>
        <end position="702"/>
    </location>
</feature>
<gene>
    <name evidence="2" type="ORF">BDZ94DRAFT_1267182</name>
</gene>
<dbReference type="EMBL" id="MU150308">
    <property type="protein sequence ID" value="KAF9459908.1"/>
    <property type="molecule type" value="Genomic_DNA"/>
</dbReference>
<dbReference type="InterPro" id="IPR041078">
    <property type="entry name" value="Plavaka"/>
</dbReference>
<evidence type="ECO:0000256" key="1">
    <source>
        <dbReference type="SAM" id="MobiDB-lite"/>
    </source>
</evidence>
<dbReference type="Proteomes" id="UP000807353">
    <property type="component" value="Unassembled WGS sequence"/>
</dbReference>
<sequence>MSGTSGKKQCSICGKWFGRGLGRHQVACERDFKSAQHDAAFELVNALAGAGGSQDNQTYVNNPTVHNLQSTETSNPHNTAPGDINLQQDDSTYFGTPGPTESESPTEVEFGDIRIEYHPKSRIPTKFQTFEEYIQDSPPPVIPEQKPWKPFRSRLDFEVAELALDAALNKTQANQLIKLIQRAVDNSDLDPFTLKNGAEMEKLWDRASVLRTNFEKHEFTMPYKDTEQTFEILMRDPWDWAIDIIKDRMLAPQFSWDAQIQSFWNGDYWERFFDEPWSAKLFWDTQSTLPDDPNAKVLAFVLYADKTKLSSFGTAKGYPIVARLGNLPVGIRNSDGYGGGRVVGWLPIVHEDTAETRKPGFVNFKNAVWHQAFTIFLAKIAEYSEVGHWVPCGDDTSRWLWPAILILSADYEEMSVMALTRGVRSLLPCPKCLVPNKELSNLSLTFPHRTQKQSENDFHEALKLTRAGKQEDYLKNKGLRMVKNSMWTVKNMDLHRALSYDTLHFDDNGLWEDHYFKTFKLMIQHRQDISKVDKRFRNMPRWHDLNHFESVMNITFNDGSKNRDISKIFLFAAHDILTEDGDSSGYLLLLCLRSYLNIRMYADFNRHTEKTLLAGRKELEDKLTPIMEKYITSVRLSTLSSDENSGSEEDGGGDEETLGIKSWNFPKLHLRQHLFDNIEDKGASRNSSTKINEKMHGPLKTSYHDRSNLKNFGEQILKFDHRLMISGQIRSNIDALDGYVRDLLADPEDASTTTHSIRESPQSLAYDEYRQLGSGLPPCTFEEFQAAHQQDPAFTRFRLKLGEFMTKFLPIYGISLPNGKAIKFQAEDMITEYRFLKVTYRCTADWQLKTSYLRCNPNFYGHPRYDCVLVNSEPQPYFARLVCIFTCIVNNQEYPLALVQPYLPVTPGLSQSQRKCDNDLELHRLRENFRSECEFVSVHTFIRGAVLIYSDEDTNSQFPSRDYFLFDLLDEDMFCRGRAILNSKK</sequence>
<proteinExistence type="predicted"/>
<reference evidence="2" key="1">
    <citation type="submission" date="2020-11" db="EMBL/GenBank/DDBJ databases">
        <authorList>
            <consortium name="DOE Joint Genome Institute"/>
            <person name="Ahrendt S."/>
            <person name="Riley R."/>
            <person name="Andreopoulos W."/>
            <person name="Labutti K."/>
            <person name="Pangilinan J."/>
            <person name="Ruiz-Duenas F.J."/>
            <person name="Barrasa J.M."/>
            <person name="Sanchez-Garcia M."/>
            <person name="Camarero S."/>
            <person name="Miyauchi S."/>
            <person name="Serrano A."/>
            <person name="Linde D."/>
            <person name="Babiker R."/>
            <person name="Drula E."/>
            <person name="Ayuso-Fernandez I."/>
            <person name="Pacheco R."/>
            <person name="Padilla G."/>
            <person name="Ferreira P."/>
            <person name="Barriuso J."/>
            <person name="Kellner H."/>
            <person name="Castanera R."/>
            <person name="Alfaro M."/>
            <person name="Ramirez L."/>
            <person name="Pisabarro A.G."/>
            <person name="Kuo A."/>
            <person name="Tritt A."/>
            <person name="Lipzen A."/>
            <person name="He G."/>
            <person name="Yan M."/>
            <person name="Ng V."/>
            <person name="Cullen D."/>
            <person name="Martin F."/>
            <person name="Rosso M.-N."/>
            <person name="Henrissat B."/>
            <person name="Hibbett D."/>
            <person name="Martinez A.T."/>
            <person name="Grigoriev I.V."/>
        </authorList>
    </citation>
    <scope>NUCLEOTIDE SEQUENCE</scope>
    <source>
        <strain evidence="2">CBS 247.69</strain>
    </source>
</reference>
<evidence type="ECO:0000313" key="2">
    <source>
        <dbReference type="EMBL" id="KAF9459908.1"/>
    </source>
</evidence>
<feature type="region of interest" description="Disordered" evidence="1">
    <location>
        <begin position="54"/>
        <end position="85"/>
    </location>
</feature>
<organism evidence="2 3">
    <name type="scientific">Collybia nuda</name>
    <dbReference type="NCBI Taxonomy" id="64659"/>
    <lineage>
        <taxon>Eukaryota</taxon>
        <taxon>Fungi</taxon>
        <taxon>Dikarya</taxon>
        <taxon>Basidiomycota</taxon>
        <taxon>Agaricomycotina</taxon>
        <taxon>Agaricomycetes</taxon>
        <taxon>Agaricomycetidae</taxon>
        <taxon>Agaricales</taxon>
        <taxon>Tricholomatineae</taxon>
        <taxon>Clitocybaceae</taxon>
        <taxon>Collybia</taxon>
    </lineage>
</organism>